<dbReference type="SMART" id="SM00409">
    <property type="entry name" value="IG"/>
    <property type="match status" value="1"/>
</dbReference>
<dbReference type="Gene3D" id="2.60.40.10">
    <property type="entry name" value="Immunoglobulins"/>
    <property type="match status" value="1"/>
</dbReference>
<dbReference type="InterPro" id="IPR007110">
    <property type="entry name" value="Ig-like_dom"/>
</dbReference>
<evidence type="ECO:0000256" key="4">
    <source>
        <dbReference type="ARBA" id="ARBA00023157"/>
    </source>
</evidence>
<feature type="domain" description="Ig-like" evidence="6">
    <location>
        <begin position="238"/>
        <end position="330"/>
    </location>
</feature>
<evidence type="ECO:0000313" key="7">
    <source>
        <dbReference type="EMBL" id="EEN67398.1"/>
    </source>
</evidence>
<dbReference type="FunFam" id="2.60.40.10:FF:002513">
    <property type="entry name" value="Uncharacterized protein"/>
    <property type="match status" value="1"/>
</dbReference>
<dbReference type="PROSITE" id="PS51450">
    <property type="entry name" value="LRR"/>
    <property type="match status" value="2"/>
</dbReference>
<dbReference type="SMART" id="SM00082">
    <property type="entry name" value="LRRCT"/>
    <property type="match status" value="1"/>
</dbReference>
<dbReference type="InterPro" id="IPR013783">
    <property type="entry name" value="Ig-like_fold"/>
</dbReference>
<dbReference type="InterPro" id="IPR003599">
    <property type="entry name" value="Ig_sub"/>
</dbReference>
<dbReference type="PANTHER" id="PTHR24369:SF211">
    <property type="entry name" value="LEUCINE-RICH REPEAT-CONTAINING PROTEIN 15-LIKE"/>
    <property type="match status" value="1"/>
</dbReference>
<keyword evidence="2 5" id="KW-0732">Signal</keyword>
<evidence type="ECO:0000256" key="1">
    <source>
        <dbReference type="ARBA" id="ARBA00022614"/>
    </source>
</evidence>
<feature type="chain" id="PRO_5002933267" description="Ig-like domain-containing protein" evidence="5">
    <location>
        <begin position="25"/>
        <end position="344"/>
    </location>
</feature>
<dbReference type="SUPFAM" id="SSF52058">
    <property type="entry name" value="L domain-like"/>
    <property type="match status" value="1"/>
</dbReference>
<keyword evidence="4" id="KW-1015">Disulfide bond</keyword>
<gene>
    <name evidence="7" type="ORF">BRAFLDRAFT_210822</name>
</gene>
<evidence type="ECO:0000256" key="5">
    <source>
        <dbReference type="SAM" id="SignalP"/>
    </source>
</evidence>
<feature type="signal peptide" evidence="5">
    <location>
        <begin position="1"/>
        <end position="24"/>
    </location>
</feature>
<evidence type="ECO:0000256" key="3">
    <source>
        <dbReference type="ARBA" id="ARBA00022737"/>
    </source>
</evidence>
<dbReference type="InterPro" id="IPR050541">
    <property type="entry name" value="LRR_TM_domain-containing"/>
</dbReference>
<organism>
    <name type="scientific">Branchiostoma floridae</name>
    <name type="common">Florida lancelet</name>
    <name type="synonym">Amphioxus</name>
    <dbReference type="NCBI Taxonomy" id="7739"/>
    <lineage>
        <taxon>Eukaryota</taxon>
        <taxon>Metazoa</taxon>
        <taxon>Chordata</taxon>
        <taxon>Cephalochordata</taxon>
        <taxon>Leptocardii</taxon>
        <taxon>Amphioxiformes</taxon>
        <taxon>Branchiostomatidae</taxon>
        <taxon>Branchiostoma</taxon>
    </lineage>
</organism>
<feature type="non-terminal residue" evidence="7">
    <location>
        <position position="344"/>
    </location>
</feature>
<dbReference type="InParanoid" id="C3XXD8"/>
<dbReference type="SUPFAM" id="SSF48726">
    <property type="entry name" value="Immunoglobulin"/>
    <property type="match status" value="1"/>
</dbReference>
<proteinExistence type="predicted"/>
<protein>
    <recommendedName>
        <fullName evidence="6">Ig-like domain-containing protein</fullName>
    </recommendedName>
</protein>
<dbReference type="InterPro" id="IPR001611">
    <property type="entry name" value="Leu-rich_rpt"/>
</dbReference>
<evidence type="ECO:0000259" key="6">
    <source>
        <dbReference type="PROSITE" id="PS50835"/>
    </source>
</evidence>
<dbReference type="InterPro" id="IPR003591">
    <property type="entry name" value="Leu-rich_rpt_typical-subtyp"/>
</dbReference>
<dbReference type="Pfam" id="PF13927">
    <property type="entry name" value="Ig_3"/>
    <property type="match status" value="1"/>
</dbReference>
<sequence length="344" mass="37513">MFGKLKTLLVLLLIILKEAGPTAACSSYCSSDCWCGSRALTSVPQDLPSSVTKLNLEFNKITAISPSDFSRYRNLIVLKLSHNQITEIQPGTFSNLPQLQQLYLHYNQITNIQPGAFSEMLQLRNLMLHNNKIKTIQPGAISNLPKLQMLFLNNNKMTTIHPSIFSDLPQIQLYSILSSQVLFMNIVNNPWQCDCSMLPFRIKTGFLIKNQIICSQPAHLQGQKLKDVSPEDLNCEEPSIKSFQKFDNSTLAQGETLHLVCEASGIPTPDITVTLPSGLNATVESGGRVTVGVNGTITITNVTAADAGLYVCTAANHIGSTSAALSVDVHLNLPTTTIHATPPP</sequence>
<dbReference type="SMART" id="SM00408">
    <property type="entry name" value="IGc2"/>
    <property type="match status" value="1"/>
</dbReference>
<accession>C3XXD8</accession>
<keyword evidence="1" id="KW-0433">Leucine-rich repeat</keyword>
<dbReference type="InterPro" id="IPR036179">
    <property type="entry name" value="Ig-like_dom_sf"/>
</dbReference>
<dbReference type="Pfam" id="PF01463">
    <property type="entry name" value="LRRCT"/>
    <property type="match status" value="1"/>
</dbReference>
<dbReference type="Pfam" id="PF13855">
    <property type="entry name" value="LRR_8"/>
    <property type="match status" value="2"/>
</dbReference>
<dbReference type="FunFam" id="3.80.10.10:FF:002076">
    <property type="entry name" value="Uncharacterized protein"/>
    <property type="match status" value="1"/>
</dbReference>
<dbReference type="AlphaFoldDB" id="C3XXD8"/>
<dbReference type="PANTHER" id="PTHR24369">
    <property type="entry name" value="ANTIGEN BSP, PUTATIVE-RELATED"/>
    <property type="match status" value="1"/>
</dbReference>
<dbReference type="Gene3D" id="3.80.10.10">
    <property type="entry name" value="Ribonuclease Inhibitor"/>
    <property type="match status" value="2"/>
</dbReference>
<keyword evidence="3" id="KW-0677">Repeat</keyword>
<dbReference type="InterPro" id="IPR000483">
    <property type="entry name" value="Cys-rich_flank_reg_C"/>
</dbReference>
<dbReference type="InterPro" id="IPR003598">
    <property type="entry name" value="Ig_sub2"/>
</dbReference>
<dbReference type="InterPro" id="IPR032675">
    <property type="entry name" value="LRR_dom_sf"/>
</dbReference>
<dbReference type="eggNOG" id="KOG2408">
    <property type="taxonomic scope" value="Eukaryota"/>
</dbReference>
<evidence type="ECO:0000256" key="2">
    <source>
        <dbReference type="ARBA" id="ARBA00022729"/>
    </source>
</evidence>
<dbReference type="PROSITE" id="PS50835">
    <property type="entry name" value="IG_LIKE"/>
    <property type="match status" value="1"/>
</dbReference>
<dbReference type="EMBL" id="GG666471">
    <property type="protein sequence ID" value="EEN67398.1"/>
    <property type="molecule type" value="Genomic_DNA"/>
</dbReference>
<dbReference type="SMART" id="SM00369">
    <property type="entry name" value="LRR_TYP"/>
    <property type="match status" value="5"/>
</dbReference>
<reference evidence="7" key="1">
    <citation type="journal article" date="2008" name="Nature">
        <title>The amphioxus genome and the evolution of the chordate karyotype.</title>
        <authorList>
            <consortium name="US DOE Joint Genome Institute (JGI-PGF)"/>
            <person name="Putnam N.H."/>
            <person name="Butts T."/>
            <person name="Ferrier D.E.K."/>
            <person name="Furlong R.F."/>
            <person name="Hellsten U."/>
            <person name="Kawashima T."/>
            <person name="Robinson-Rechavi M."/>
            <person name="Shoguchi E."/>
            <person name="Terry A."/>
            <person name="Yu J.-K."/>
            <person name="Benito-Gutierrez E.L."/>
            <person name="Dubchak I."/>
            <person name="Garcia-Fernandez J."/>
            <person name="Gibson-Brown J.J."/>
            <person name="Grigoriev I.V."/>
            <person name="Horton A.C."/>
            <person name="de Jong P.J."/>
            <person name="Jurka J."/>
            <person name="Kapitonov V.V."/>
            <person name="Kohara Y."/>
            <person name="Kuroki Y."/>
            <person name="Lindquist E."/>
            <person name="Lucas S."/>
            <person name="Osoegawa K."/>
            <person name="Pennacchio L.A."/>
            <person name="Salamov A.A."/>
            <person name="Satou Y."/>
            <person name="Sauka-Spengler T."/>
            <person name="Schmutz J."/>
            <person name="Shin-I T."/>
            <person name="Toyoda A."/>
            <person name="Bronner-Fraser M."/>
            <person name="Fujiyama A."/>
            <person name="Holland L.Z."/>
            <person name="Holland P.W.H."/>
            <person name="Satoh N."/>
            <person name="Rokhsar D.S."/>
        </authorList>
    </citation>
    <scope>NUCLEOTIDE SEQUENCE [LARGE SCALE GENOMIC DNA]</scope>
    <source>
        <strain evidence="7">S238N-H82</strain>
        <tissue evidence="7">Testes</tissue>
    </source>
</reference>
<name>C3XXD8_BRAFL</name>